<accession>A0AAD7CRN5</accession>
<protein>
    <submittedName>
        <fullName evidence="1">Uncharacterized protein</fullName>
    </submittedName>
</protein>
<gene>
    <name evidence="1" type="ORF">B0H17DRAFT_1145206</name>
</gene>
<dbReference type="Proteomes" id="UP001221757">
    <property type="component" value="Unassembled WGS sequence"/>
</dbReference>
<dbReference type="EMBL" id="JARKIE010000266">
    <property type="protein sequence ID" value="KAJ7659906.1"/>
    <property type="molecule type" value="Genomic_DNA"/>
</dbReference>
<keyword evidence="2" id="KW-1185">Reference proteome</keyword>
<name>A0AAD7CRN5_MYCRO</name>
<comment type="caution">
    <text evidence="1">The sequence shown here is derived from an EMBL/GenBank/DDBJ whole genome shotgun (WGS) entry which is preliminary data.</text>
</comment>
<sequence>MYRAFKSIPAKIRRGHVQPSHVLFLDIHFKDFSSACNRQAVVSHVTVTILFMYISLAHPGQGVPTPFLGLKGSPSMLPLILARTSHVAATIAACFCRWSLVLNSNAGRTLKVLVKFQITPAASPIGDASSSSINLKSSAAFHARAAAQLASTSITKSLNSKEIERETEAMKVYMLKRLKTVQDVIDSLTMTLDTRVRSDPDDEWSETLMEVRNGLVQTWYFYYVPIFECLTCIPSVSRRHRKQARVMQHWEKPIGISKF</sequence>
<dbReference type="AlphaFoldDB" id="A0AAD7CRN5"/>
<organism evidence="1 2">
    <name type="scientific">Mycena rosella</name>
    <name type="common">Pink bonnet</name>
    <name type="synonym">Agaricus rosellus</name>
    <dbReference type="NCBI Taxonomy" id="1033263"/>
    <lineage>
        <taxon>Eukaryota</taxon>
        <taxon>Fungi</taxon>
        <taxon>Dikarya</taxon>
        <taxon>Basidiomycota</taxon>
        <taxon>Agaricomycotina</taxon>
        <taxon>Agaricomycetes</taxon>
        <taxon>Agaricomycetidae</taxon>
        <taxon>Agaricales</taxon>
        <taxon>Marasmiineae</taxon>
        <taxon>Mycenaceae</taxon>
        <taxon>Mycena</taxon>
    </lineage>
</organism>
<proteinExistence type="predicted"/>
<evidence type="ECO:0000313" key="1">
    <source>
        <dbReference type="EMBL" id="KAJ7659906.1"/>
    </source>
</evidence>
<evidence type="ECO:0000313" key="2">
    <source>
        <dbReference type="Proteomes" id="UP001221757"/>
    </source>
</evidence>
<reference evidence="1" key="1">
    <citation type="submission" date="2023-03" db="EMBL/GenBank/DDBJ databases">
        <title>Massive genome expansion in bonnet fungi (Mycena s.s.) driven by repeated elements and novel gene families across ecological guilds.</title>
        <authorList>
            <consortium name="Lawrence Berkeley National Laboratory"/>
            <person name="Harder C.B."/>
            <person name="Miyauchi S."/>
            <person name="Viragh M."/>
            <person name="Kuo A."/>
            <person name="Thoen E."/>
            <person name="Andreopoulos B."/>
            <person name="Lu D."/>
            <person name="Skrede I."/>
            <person name="Drula E."/>
            <person name="Henrissat B."/>
            <person name="Morin E."/>
            <person name="Kohler A."/>
            <person name="Barry K."/>
            <person name="LaButti K."/>
            <person name="Morin E."/>
            <person name="Salamov A."/>
            <person name="Lipzen A."/>
            <person name="Mereny Z."/>
            <person name="Hegedus B."/>
            <person name="Baldrian P."/>
            <person name="Stursova M."/>
            <person name="Weitz H."/>
            <person name="Taylor A."/>
            <person name="Grigoriev I.V."/>
            <person name="Nagy L.G."/>
            <person name="Martin F."/>
            <person name="Kauserud H."/>
        </authorList>
    </citation>
    <scope>NUCLEOTIDE SEQUENCE</scope>
    <source>
        <strain evidence="1">CBHHK067</strain>
    </source>
</reference>